<keyword evidence="3" id="KW-0378">Hydrolase</keyword>
<dbReference type="Gene3D" id="3.40.720.10">
    <property type="entry name" value="Alkaline Phosphatase, subunit A"/>
    <property type="match status" value="1"/>
</dbReference>
<dbReference type="Gene3D" id="3.30.1120.10">
    <property type="match status" value="1"/>
</dbReference>
<gene>
    <name evidence="7" type="ORF">RI844_02900</name>
</gene>
<evidence type="ECO:0000259" key="6">
    <source>
        <dbReference type="Pfam" id="PF00884"/>
    </source>
</evidence>
<dbReference type="InterPro" id="IPR017850">
    <property type="entry name" value="Alkaline_phosphatase_core_sf"/>
</dbReference>
<dbReference type="InterPro" id="IPR050738">
    <property type="entry name" value="Sulfatase"/>
</dbReference>
<keyword evidence="5" id="KW-0812">Transmembrane</keyword>
<evidence type="ECO:0000256" key="5">
    <source>
        <dbReference type="SAM" id="Phobius"/>
    </source>
</evidence>
<organism evidence="7 8">
    <name type="scientific">Thalassotalea fonticola</name>
    <dbReference type="NCBI Taxonomy" id="3065649"/>
    <lineage>
        <taxon>Bacteria</taxon>
        <taxon>Pseudomonadati</taxon>
        <taxon>Pseudomonadota</taxon>
        <taxon>Gammaproteobacteria</taxon>
        <taxon>Alteromonadales</taxon>
        <taxon>Colwelliaceae</taxon>
        <taxon>Thalassotalea</taxon>
    </lineage>
</organism>
<keyword evidence="4" id="KW-0106">Calcium</keyword>
<feature type="transmembrane region" description="Helical" evidence="5">
    <location>
        <begin position="466"/>
        <end position="489"/>
    </location>
</feature>
<dbReference type="PANTHER" id="PTHR42693">
    <property type="entry name" value="ARYLSULFATASE FAMILY MEMBER"/>
    <property type="match status" value="1"/>
</dbReference>
<evidence type="ECO:0000256" key="1">
    <source>
        <dbReference type="ARBA" id="ARBA00008779"/>
    </source>
</evidence>
<dbReference type="InterPro" id="IPR024607">
    <property type="entry name" value="Sulfatase_CS"/>
</dbReference>
<dbReference type="Pfam" id="PF00884">
    <property type="entry name" value="Sulfatase"/>
    <property type="match status" value="1"/>
</dbReference>
<dbReference type="RefSeq" id="WP_348396973.1">
    <property type="nucleotide sequence ID" value="NZ_CP136600.1"/>
</dbReference>
<proteinExistence type="inferred from homology"/>
<keyword evidence="5" id="KW-0472">Membrane</keyword>
<dbReference type="EMBL" id="CP136600">
    <property type="protein sequence ID" value="WOH38200.1"/>
    <property type="molecule type" value="Genomic_DNA"/>
</dbReference>
<dbReference type="PROSITE" id="PS00149">
    <property type="entry name" value="SULFATASE_2"/>
    <property type="match status" value="1"/>
</dbReference>
<keyword evidence="8" id="KW-1185">Reference proteome</keyword>
<keyword evidence="2" id="KW-0479">Metal-binding</keyword>
<reference evidence="7 8" key="1">
    <citation type="submission" date="2023-09" db="EMBL/GenBank/DDBJ databases">
        <authorList>
            <person name="Qi X."/>
        </authorList>
    </citation>
    <scope>NUCLEOTIDE SEQUENCE [LARGE SCALE GENOMIC DNA]</scope>
    <source>
        <strain evidence="7 8">S1-1</strain>
    </source>
</reference>
<evidence type="ECO:0000313" key="7">
    <source>
        <dbReference type="EMBL" id="WOH38200.1"/>
    </source>
</evidence>
<dbReference type="PANTHER" id="PTHR42693:SF33">
    <property type="entry name" value="ARYLSULFATASE"/>
    <property type="match status" value="1"/>
</dbReference>
<dbReference type="Proteomes" id="UP001301442">
    <property type="component" value="Chromosome"/>
</dbReference>
<keyword evidence="5" id="KW-1133">Transmembrane helix</keyword>
<comment type="similarity">
    <text evidence="1">Belongs to the sulfatase family.</text>
</comment>
<evidence type="ECO:0000256" key="4">
    <source>
        <dbReference type="ARBA" id="ARBA00022837"/>
    </source>
</evidence>
<sequence length="509" mass="57349">MVVNYSIFLKVLLIFVWLGLNSVHASEISSKNASPAKPNIVLIFADDLGYGDISSFGATDINTPNIDQIGQQGIKFTNFYSAANICTPSRASLLTGRYSVRMGINRVFSETSIDGMPQSEITIAEMLRPQGYATGLVGKWHLGHNDRFMPWNQGFDEFYGVPYSNDMGSFLWYENQEIQHQEIDQQYLTKRYTDKAIDFIERHQQQPFFLYLAHNMPHVPLYASPDFQGSSNRGLYGDVVQELDWSVGEIVKALKTKGLWENTLVIFTSDNGPWLMMGDNGGSAGDLRNGKMTTFDGGHRVPTVAHWPQGIKSRQYDGVVSMLDWFPTFAELSGADLPSDRVIDGNSINSLLAGKEVNKQGLYVYFDSTNHHVDAVRQGKWKLKLQKGLTLNLNIKMFANMGAYTHPLMLIDLSKDPAESENLAEQHPEKVAELKALIAQYQAIKPEQRWLIMKGTPDDKKGYGPFYTVLGVMFLLALLIAIGMLYGAYKLIRYGYRRISTKNKIFQTR</sequence>
<feature type="domain" description="Sulfatase N-terminal" evidence="6">
    <location>
        <begin position="38"/>
        <end position="334"/>
    </location>
</feature>
<evidence type="ECO:0000313" key="8">
    <source>
        <dbReference type="Proteomes" id="UP001301442"/>
    </source>
</evidence>
<dbReference type="SUPFAM" id="SSF53649">
    <property type="entry name" value="Alkaline phosphatase-like"/>
    <property type="match status" value="1"/>
</dbReference>
<name>A0ABZ0GR64_9GAMM</name>
<accession>A0ABZ0GR64</accession>
<evidence type="ECO:0000256" key="2">
    <source>
        <dbReference type="ARBA" id="ARBA00022723"/>
    </source>
</evidence>
<dbReference type="CDD" id="cd16026">
    <property type="entry name" value="GALNS_like"/>
    <property type="match status" value="1"/>
</dbReference>
<protein>
    <submittedName>
        <fullName evidence="7">Sulfatase</fullName>
    </submittedName>
</protein>
<dbReference type="InterPro" id="IPR000917">
    <property type="entry name" value="Sulfatase_N"/>
</dbReference>
<evidence type="ECO:0000256" key="3">
    <source>
        <dbReference type="ARBA" id="ARBA00022801"/>
    </source>
</evidence>